<evidence type="ECO:0000259" key="5">
    <source>
        <dbReference type="PROSITE" id="PS50075"/>
    </source>
</evidence>
<dbReference type="GO" id="GO:0003824">
    <property type="term" value="F:catalytic activity"/>
    <property type="evidence" value="ECO:0007669"/>
    <property type="project" value="InterPro"/>
</dbReference>
<dbReference type="Gene3D" id="1.10.10.1830">
    <property type="entry name" value="Non-ribosomal peptide synthase, adenylation domain"/>
    <property type="match status" value="1"/>
</dbReference>
<dbReference type="PROSITE" id="PS00455">
    <property type="entry name" value="AMP_BINDING"/>
    <property type="match status" value="2"/>
</dbReference>
<dbReference type="GO" id="GO:0043041">
    <property type="term" value="P:amino acid activation for nonribosomal peptide biosynthetic process"/>
    <property type="evidence" value="ECO:0007669"/>
    <property type="project" value="TreeGrafter"/>
</dbReference>
<organism evidence="6 7">
    <name type="scientific">Burkholderia glumae</name>
    <name type="common">Pseudomonas glumae</name>
    <dbReference type="NCBI Taxonomy" id="337"/>
    <lineage>
        <taxon>Bacteria</taxon>
        <taxon>Pseudomonadati</taxon>
        <taxon>Pseudomonadota</taxon>
        <taxon>Betaproteobacteria</taxon>
        <taxon>Burkholderiales</taxon>
        <taxon>Burkholderiaceae</taxon>
        <taxon>Burkholderia</taxon>
    </lineage>
</organism>
<protein>
    <submittedName>
        <fullName evidence="6">Non-ribosomal peptide synthetase</fullName>
    </submittedName>
</protein>
<reference evidence="6 7" key="1">
    <citation type="submission" date="2020-12" db="EMBL/GenBank/DDBJ databases">
        <title>FDA dAtabase for Regulatory Grade micrObial Sequences (FDA-ARGOS): Supporting development and validation of Infectious Disease Dx tests.</title>
        <authorList>
            <person name="Minogue T."/>
            <person name="Wolcott M."/>
            <person name="Wasieloski L."/>
            <person name="Aguilar W."/>
            <person name="Moore D."/>
            <person name="Jaissle J."/>
            <person name="Tallon L."/>
            <person name="Sadzewicz L."/>
            <person name="Zhao X."/>
            <person name="Boylan J."/>
            <person name="Ott S."/>
            <person name="Bowen H."/>
            <person name="Vavikolanu K."/>
            <person name="Mehta A."/>
            <person name="Aluvathingal J."/>
            <person name="Nadendla S."/>
            <person name="Yan Y."/>
            <person name="Sichtig H."/>
        </authorList>
    </citation>
    <scope>NUCLEOTIDE SEQUENCE [LARGE SCALE GENOMIC DNA]</scope>
    <source>
        <strain evidence="6 7">FDAARGOS_949</strain>
    </source>
</reference>
<dbReference type="InterPro" id="IPR036736">
    <property type="entry name" value="ACP-like_sf"/>
</dbReference>
<feature type="domain" description="Carrier" evidence="5">
    <location>
        <begin position="2145"/>
        <end position="2220"/>
    </location>
</feature>
<dbReference type="InterPro" id="IPR045851">
    <property type="entry name" value="AMP-bd_C_sf"/>
</dbReference>
<feature type="region of interest" description="Disordered" evidence="4">
    <location>
        <begin position="62"/>
        <end position="86"/>
    </location>
</feature>
<dbReference type="Gene3D" id="3.40.50.980">
    <property type="match status" value="2"/>
</dbReference>
<dbReference type="PROSITE" id="PS50075">
    <property type="entry name" value="CARRIER"/>
    <property type="match status" value="2"/>
</dbReference>
<dbReference type="NCBIfam" id="TIGR01733">
    <property type="entry name" value="AA-adenyl-dom"/>
    <property type="match status" value="2"/>
</dbReference>
<dbReference type="GO" id="GO:0005737">
    <property type="term" value="C:cytoplasm"/>
    <property type="evidence" value="ECO:0007669"/>
    <property type="project" value="TreeGrafter"/>
</dbReference>
<keyword evidence="3" id="KW-0597">Phosphoprotein</keyword>
<dbReference type="InterPro" id="IPR006162">
    <property type="entry name" value="Ppantetheine_attach_site"/>
</dbReference>
<dbReference type="GO" id="GO:0044550">
    <property type="term" value="P:secondary metabolite biosynthetic process"/>
    <property type="evidence" value="ECO:0007669"/>
    <property type="project" value="TreeGrafter"/>
</dbReference>
<dbReference type="Pfam" id="PF00668">
    <property type="entry name" value="Condensation"/>
    <property type="match status" value="3"/>
</dbReference>
<dbReference type="GeneID" id="45694642"/>
<sequence length="2271" mass="243426">MSTVSFMADLQRRGIRLYAKAGQLAADAAPGMLTAGLIEQIRDRKAEILDLLDSLEAQAARARDAAPPEAAADAGNGGDAAGDGQLSDGQQQMVLASRLAHHAAYHLPALFAINGALDTEALAHAFAAVLRRHETLRTRFVEVDGLWLARVDAADAFSLPVTRMSEPAALALARGEADRRFDLAAEWPCRVRLLRTGHARHLLVIVLHHVCCDGVSVGLLMQEIAAGYAAARAKSVTSEASGLSARTGDHGDGTGRGSAPARRFADFVRWQQRRLGSREQRAARDYWRERFARPAPALALPADRPGSAEQPAATLRLALPAALRETLDAHARQHRLTRFTLLVAGFAALLGRYAGEEDVVIGTPVANRTHAEWQALVGFVANTVALRFDCAADRSIGQFLEAASSTVRDALVHADLPFEQVLRAIDRPAGAPLFQAMFAMQPASAASFSLDALSVTALPLAPSQTKFDLTLLVEENGDDAELAFEYRADRFDRGWIADLARRYLLLLERLVANASASPEQPLGQLDLIEAADFARLSREWSDNAVERPPVPVHALVAAAAARTPQALAIVAPGGNLCYGELDALANRYAHALIAAGVAPGDRVGVCLPPSARLVAVVLAIGMAGAAYIPMDPAYPAERLQAMVDDARPTLTIVEPPAPVIGGTTTLALEQLHADAAAQPAYAPDLALAPGADPMTLPLYVIFTSGSTGRPKGAVVTQRNFVNLLHWYADTFGFHAYTRVLLLSALSFDLTQKNLFAPLLHGGTLVIKSRADFDAPSVVADIARQRVSVVNCTPSMFYAIVEADAANGWRGIETLRHAFLGGEPISLGPLADWLREAPQRTEIVNTYGPTECSDVCAYKRLPTSLDHWPAVVPIGAALPGFKLVAVDEHDRPVPDGMAGELLVGGIGVGDGYVGRPELNAERFFVPAFAAPGERFYRTGDRVRRRPDGDFVFLGRRDLQTKLRGFRIELGEIEAVLEAQPGVARAAASVRRGEAGDERLLAFVVAEAGAAAGLDAARLLGAVRGRLPAFAVPQAIVPLAALPLTPSGKLDRRALAALDAGAMPTADAPPHEAPQGALETCIAEVWCELLGLARVGRHDSFFALGGHSLLATRAVTRLVNHHGLTLDIGDVFEAPTVRELAERLAARGVAVPDAGREVAAEATGRFDGAPIARRDAVAPYPLSPAQQRMAFLARVEGSASTYNMSIALKLVGPLDVAALGRALDALVTRHPVLSVAFSADGESTVQTPCAPGFAALAAVPVAPDALADAVRELANRPFDLARDTTLRAHLLATGADQHVLVLSMHHIVCDGWSAGIVRDELGPLYAAARAGTDAALPALPVSYFDYAQWHRDWLSTERLARLDAYWTGQLAGLPELSTLPTDYRRPEVALHAGRTEPFVLPDALSARLAEVAREHGASRFMLALAAFQALVARLTHRAEVVVGTPVANRLRPELEGLVGLFVNTLVIRQQVDETQPFNVLLDATRRTLLDAYAHQDMPFERLVEQLKPARHLAYAPLFQILFVMDTGALDGLEMPELAVERIDALPGSAKYDLNMHLLERDGRLSGYVEYDTALFAPATIRRLIEMYRFVLEQVTAAPQRPLHELSLLSPALADELAALPARVSRAPREATIVELVRASAARWPDRAAVIDGDASLSYAGLLEAAERVAGALLAERVPREAPVGVLMGRSTTRAVALLGTLVAGCAYVPLDPEWPDERIRQILHSVGIAVLLTEAGQRAAALGFAGTVIDPCAASRPAVGAVGARRDPAPADLAYVITTSGSTGTPKSVMVPHRGVAHDLVFLVESREVRPEDRVLQITNFNFDPSVRDLFGAWSAGAAAVLLPPEVARDPAALLTRLARERISKVFSITPTLLRSILTVAETRGAPGELRLDTLMPCGERLSAEDCMRAWAVFGDSLRIVNQYGPTEATMTSANHLVTRDDLRLPRLPVGLPNPNTQVRVLDAHRREVPVGTFGEVHIDGIGITRGYANDTGRTAEAFIPNPFAARADAHGPILYRTGDIGRRLDDGSIDLMGRTDAQVKIRGNRVEPGEVEAALGRMSGVEHAAVKVFEDADGQSQLAAYVVLGTAPDDPERALRRHLERELPSYMVPVSLQVIDAMPTTITGKIDRRRLPEPVVRTGSREVRHLPASATEAAIAQIWAHALGHHDVDTRTSFFDLGGNSMQLISVQAALLARFGRELPIVDLFRHPTVELLAAFLDAGGGIAPPGGQPGGADHDAREPLLSAAARRRIEQRKHRNTGATARRQGRNEHES</sequence>
<dbReference type="InterPro" id="IPR044894">
    <property type="entry name" value="TubC_N_sf"/>
</dbReference>
<dbReference type="Gene3D" id="2.30.38.10">
    <property type="entry name" value="Luciferase, Domain 3"/>
    <property type="match status" value="1"/>
</dbReference>
<dbReference type="InterPro" id="IPR000873">
    <property type="entry name" value="AMP-dep_synth/lig_dom"/>
</dbReference>
<dbReference type="InterPro" id="IPR009081">
    <property type="entry name" value="PP-bd_ACP"/>
</dbReference>
<keyword evidence="2" id="KW-0596">Phosphopantetheine</keyword>
<dbReference type="SMART" id="SM00823">
    <property type="entry name" value="PKS_PP"/>
    <property type="match status" value="2"/>
</dbReference>
<feature type="region of interest" description="Disordered" evidence="4">
    <location>
        <begin position="239"/>
        <end position="260"/>
    </location>
</feature>
<dbReference type="Gene3D" id="3.40.50.1820">
    <property type="entry name" value="alpha/beta hydrolase"/>
    <property type="match status" value="1"/>
</dbReference>
<dbReference type="InterPro" id="IPR025110">
    <property type="entry name" value="AMP-bd_C"/>
</dbReference>
<dbReference type="RefSeq" id="WP_045678741.1">
    <property type="nucleotide sequence ID" value="NZ_CP065600.1"/>
</dbReference>
<dbReference type="InterPro" id="IPR010071">
    <property type="entry name" value="AA_adenyl_dom"/>
</dbReference>
<dbReference type="InterPro" id="IPR023213">
    <property type="entry name" value="CAT-like_dom_sf"/>
</dbReference>
<dbReference type="InterPro" id="IPR042099">
    <property type="entry name" value="ANL_N_sf"/>
</dbReference>
<dbReference type="SUPFAM" id="SSF47336">
    <property type="entry name" value="ACP-like"/>
    <property type="match status" value="2"/>
</dbReference>
<dbReference type="SUPFAM" id="SSF56801">
    <property type="entry name" value="Acetyl-CoA synthetase-like"/>
    <property type="match status" value="2"/>
</dbReference>
<dbReference type="Gene3D" id="3.30.559.10">
    <property type="entry name" value="Chloramphenicol acetyltransferase-like domain"/>
    <property type="match status" value="2"/>
</dbReference>
<evidence type="ECO:0000256" key="2">
    <source>
        <dbReference type="ARBA" id="ARBA00022450"/>
    </source>
</evidence>
<dbReference type="Pfam" id="PF18563">
    <property type="entry name" value="TubC_N"/>
    <property type="match status" value="1"/>
</dbReference>
<dbReference type="Pfam" id="PF00501">
    <property type="entry name" value="AMP-binding"/>
    <property type="match status" value="2"/>
</dbReference>
<gene>
    <name evidence="6" type="ORF">I6H06_09945</name>
</gene>
<dbReference type="InterPro" id="IPR020806">
    <property type="entry name" value="PKS_PP-bd"/>
</dbReference>
<dbReference type="InterPro" id="IPR041464">
    <property type="entry name" value="TubC_N"/>
</dbReference>
<dbReference type="Pfam" id="PF00550">
    <property type="entry name" value="PP-binding"/>
    <property type="match status" value="2"/>
</dbReference>
<dbReference type="Gene3D" id="1.10.1200.10">
    <property type="entry name" value="ACP-like"/>
    <property type="match status" value="1"/>
</dbReference>
<dbReference type="Gene3D" id="3.30.300.30">
    <property type="match status" value="2"/>
</dbReference>
<feature type="region of interest" description="Disordered" evidence="4">
    <location>
        <begin position="2246"/>
        <end position="2271"/>
    </location>
</feature>
<evidence type="ECO:0000256" key="3">
    <source>
        <dbReference type="ARBA" id="ARBA00022553"/>
    </source>
</evidence>
<evidence type="ECO:0000313" key="7">
    <source>
        <dbReference type="Proteomes" id="UP000594892"/>
    </source>
</evidence>
<dbReference type="FunFam" id="1.10.1200.10:FF:000005">
    <property type="entry name" value="Nonribosomal peptide synthetase 1"/>
    <property type="match status" value="1"/>
</dbReference>
<dbReference type="InterPro" id="IPR029058">
    <property type="entry name" value="AB_hydrolase_fold"/>
</dbReference>
<dbReference type="Gene3D" id="3.30.559.30">
    <property type="entry name" value="Nonribosomal peptide synthetase, condensation domain"/>
    <property type="match status" value="2"/>
</dbReference>
<dbReference type="InterPro" id="IPR001242">
    <property type="entry name" value="Condensation_dom"/>
</dbReference>
<dbReference type="Gene3D" id="3.40.50.12780">
    <property type="entry name" value="N-terminal domain of ligase-like"/>
    <property type="match status" value="1"/>
</dbReference>
<dbReference type="PANTHER" id="PTHR45527:SF1">
    <property type="entry name" value="FATTY ACID SYNTHASE"/>
    <property type="match status" value="1"/>
</dbReference>
<feature type="domain" description="Carrier" evidence="5">
    <location>
        <begin position="1071"/>
        <end position="1146"/>
    </location>
</feature>
<comment type="cofactor">
    <cofactor evidence="1">
        <name>pantetheine 4'-phosphate</name>
        <dbReference type="ChEBI" id="CHEBI:47942"/>
    </cofactor>
</comment>
<evidence type="ECO:0000313" key="6">
    <source>
        <dbReference type="EMBL" id="QPQ89916.1"/>
    </source>
</evidence>
<dbReference type="PROSITE" id="PS00012">
    <property type="entry name" value="PHOSPHOPANTETHEINE"/>
    <property type="match status" value="1"/>
</dbReference>
<proteinExistence type="predicted"/>
<evidence type="ECO:0000256" key="4">
    <source>
        <dbReference type="SAM" id="MobiDB-lite"/>
    </source>
</evidence>
<evidence type="ECO:0000256" key="1">
    <source>
        <dbReference type="ARBA" id="ARBA00001957"/>
    </source>
</evidence>
<feature type="compositionally biased region" description="Basic residues" evidence="4">
    <location>
        <begin position="2246"/>
        <end position="2256"/>
    </location>
</feature>
<dbReference type="CDD" id="cd05930">
    <property type="entry name" value="A_NRPS"/>
    <property type="match status" value="2"/>
</dbReference>
<dbReference type="Proteomes" id="UP000594892">
    <property type="component" value="Chromosome 1"/>
</dbReference>
<dbReference type="FunFam" id="3.30.300.30:FF:000015">
    <property type="entry name" value="Nonribosomal peptide synthase SidD"/>
    <property type="match status" value="1"/>
</dbReference>
<dbReference type="EMBL" id="CP065600">
    <property type="protein sequence ID" value="QPQ89916.1"/>
    <property type="molecule type" value="Genomic_DNA"/>
</dbReference>
<dbReference type="SUPFAM" id="SSF52777">
    <property type="entry name" value="CoA-dependent acyltransferases"/>
    <property type="match status" value="4"/>
</dbReference>
<dbReference type="CDD" id="cd19531">
    <property type="entry name" value="LCL_NRPS-like"/>
    <property type="match status" value="2"/>
</dbReference>
<name>A0AAP9XWC0_BURGL</name>
<dbReference type="Pfam" id="PF13193">
    <property type="entry name" value="AMP-binding_C"/>
    <property type="match status" value="2"/>
</dbReference>
<dbReference type="GO" id="GO:0031177">
    <property type="term" value="F:phosphopantetheine binding"/>
    <property type="evidence" value="ECO:0007669"/>
    <property type="project" value="InterPro"/>
</dbReference>
<dbReference type="InterPro" id="IPR020845">
    <property type="entry name" value="AMP-binding_CS"/>
</dbReference>
<accession>A0AAP9XWC0</accession>
<dbReference type="PANTHER" id="PTHR45527">
    <property type="entry name" value="NONRIBOSOMAL PEPTIDE SYNTHETASE"/>
    <property type="match status" value="1"/>
</dbReference>